<dbReference type="InterPro" id="IPR020845">
    <property type="entry name" value="AMP-binding_CS"/>
</dbReference>
<dbReference type="InterPro" id="IPR000873">
    <property type="entry name" value="AMP-dep_synth/lig_dom"/>
</dbReference>
<dbReference type="Pfam" id="PF13193">
    <property type="entry name" value="AMP-binding_C"/>
    <property type="match status" value="1"/>
</dbReference>
<dbReference type="Pfam" id="PF00501">
    <property type="entry name" value="AMP-binding"/>
    <property type="match status" value="1"/>
</dbReference>
<name>A0A418W7I2_9SPHN</name>
<evidence type="ECO:0000313" key="6">
    <source>
        <dbReference type="Proteomes" id="UP000286100"/>
    </source>
</evidence>
<dbReference type="EMBL" id="QYUM01000004">
    <property type="protein sequence ID" value="RJF85904.1"/>
    <property type="molecule type" value="Genomic_DNA"/>
</dbReference>
<dbReference type="InterPro" id="IPR025110">
    <property type="entry name" value="AMP-bd_C"/>
</dbReference>
<gene>
    <name evidence="5" type="ORF">D3876_18810</name>
</gene>
<evidence type="ECO:0000259" key="3">
    <source>
        <dbReference type="Pfam" id="PF00501"/>
    </source>
</evidence>
<comment type="caution">
    <text evidence="5">The sequence shown here is derived from an EMBL/GenBank/DDBJ whole genome shotgun (WGS) entry which is preliminary data.</text>
</comment>
<keyword evidence="6" id="KW-1185">Reference proteome</keyword>
<dbReference type="PANTHER" id="PTHR43201">
    <property type="entry name" value="ACYL-COA SYNTHETASE"/>
    <property type="match status" value="1"/>
</dbReference>
<evidence type="ECO:0000256" key="1">
    <source>
        <dbReference type="ARBA" id="ARBA00006432"/>
    </source>
</evidence>
<accession>A0A418W7I2</accession>
<organism evidence="5 6">
    <name type="scientific">Sphingomonas cavernae</name>
    <dbReference type="NCBI Taxonomy" id="2320861"/>
    <lineage>
        <taxon>Bacteria</taxon>
        <taxon>Pseudomonadati</taxon>
        <taxon>Pseudomonadota</taxon>
        <taxon>Alphaproteobacteria</taxon>
        <taxon>Sphingomonadales</taxon>
        <taxon>Sphingomonadaceae</taxon>
        <taxon>Sphingomonas</taxon>
    </lineage>
</organism>
<dbReference type="InterPro" id="IPR045851">
    <property type="entry name" value="AMP-bd_C_sf"/>
</dbReference>
<comment type="similarity">
    <text evidence="1">Belongs to the ATP-dependent AMP-binding enzyme family.</text>
</comment>
<dbReference type="Gene3D" id="3.30.300.30">
    <property type="match status" value="1"/>
</dbReference>
<reference evidence="5 6" key="1">
    <citation type="submission" date="2018-09" db="EMBL/GenBank/DDBJ databases">
        <authorList>
            <person name="Zhu H."/>
        </authorList>
    </citation>
    <scope>NUCLEOTIDE SEQUENCE [LARGE SCALE GENOMIC DNA]</scope>
    <source>
        <strain evidence="5 6">K2R01-6</strain>
    </source>
</reference>
<evidence type="ECO:0000313" key="5">
    <source>
        <dbReference type="EMBL" id="RJF85904.1"/>
    </source>
</evidence>
<dbReference type="SUPFAM" id="SSF56801">
    <property type="entry name" value="Acetyl-CoA synthetase-like"/>
    <property type="match status" value="1"/>
</dbReference>
<keyword evidence="2" id="KW-0436">Ligase</keyword>
<dbReference type="PROSITE" id="PS00455">
    <property type="entry name" value="AMP_BINDING"/>
    <property type="match status" value="1"/>
</dbReference>
<dbReference type="GO" id="GO:0006631">
    <property type="term" value="P:fatty acid metabolic process"/>
    <property type="evidence" value="ECO:0007669"/>
    <property type="project" value="TreeGrafter"/>
</dbReference>
<feature type="domain" description="AMP-dependent synthetase/ligase" evidence="3">
    <location>
        <begin position="11"/>
        <end position="364"/>
    </location>
</feature>
<protein>
    <submittedName>
        <fullName evidence="5">Acyl-CoA synthetase</fullName>
    </submittedName>
</protein>
<feature type="domain" description="AMP-binding enzyme C-terminal" evidence="4">
    <location>
        <begin position="422"/>
        <end position="500"/>
    </location>
</feature>
<dbReference type="Proteomes" id="UP000286100">
    <property type="component" value="Unassembled WGS sequence"/>
</dbReference>
<dbReference type="AlphaFoldDB" id="A0A418W7I2"/>
<dbReference type="Gene3D" id="3.40.50.12780">
    <property type="entry name" value="N-terminal domain of ligase-like"/>
    <property type="match status" value="1"/>
</dbReference>
<evidence type="ECO:0000256" key="2">
    <source>
        <dbReference type="ARBA" id="ARBA00022598"/>
    </source>
</evidence>
<evidence type="ECO:0000259" key="4">
    <source>
        <dbReference type="Pfam" id="PF13193"/>
    </source>
</evidence>
<dbReference type="PANTHER" id="PTHR43201:SF5">
    <property type="entry name" value="MEDIUM-CHAIN ACYL-COA LIGASE ACSF2, MITOCHONDRIAL"/>
    <property type="match status" value="1"/>
</dbReference>
<dbReference type="InterPro" id="IPR042099">
    <property type="entry name" value="ANL_N_sf"/>
</dbReference>
<dbReference type="GO" id="GO:0031956">
    <property type="term" value="F:medium-chain fatty acid-CoA ligase activity"/>
    <property type="evidence" value="ECO:0007669"/>
    <property type="project" value="TreeGrafter"/>
</dbReference>
<proteinExistence type="inferred from homology"/>
<dbReference type="OrthoDB" id="9803968at2"/>
<sequence length="519" mass="57301">MESLALSHPCHHARSTPDKPAVIFAPNGEVLDYRTLDARSNQGAHLFRAIGLERGEAVAFLFDNHIRFFELAWAAQRAGLFFVCIPSRLTAPEIAYIVRDSGANALIVSEGVGPVIDELPALFGDSPRFLIGKARPGYRDWIAEASAQPETPIADESAGVDMLYSSGTTGRPKGVRVALPEDQAIDAPSVLVQLAQALYGFGKDSIYLCPAPLYHAAPLRWSMVVHRLGGTIVLMDHFDAEEALKLIERYRINVSQWVPTHFVRLLKLPEAVRRRHDVSSLKSAVHAAAPCPIPVKEAMIDWWGPVIDEYYAGSEGIGLTSIRSAEWLTHKGSVGRSMHGIAHICDEDGNELPPRTEGLVYFEGGSEFEYHNDPQKTAEASNRHGWRTIGDIGWLDEEGYLYLTDRKSFMIISGGVNIYPQEIENHLVTHPKVIDAAVIGAPCADMGERVVAVVQPVDMEEAGEALAFELIAFCRESLSGVKTPRQIDFLAELPRHPTGKLYKRLLRDKYWGKGEGRIV</sequence>